<reference evidence="1 2" key="1">
    <citation type="submission" date="2020-10" db="EMBL/GenBank/DDBJ databases">
        <title>Pygocentrus nattereri (red-bellied piranha) genome, fPygNat1, primary haplotype.</title>
        <authorList>
            <person name="Myers G."/>
            <person name="Meyer A."/>
            <person name="Karagic N."/>
            <person name="Pippel M."/>
            <person name="Winkler S."/>
            <person name="Tracey A."/>
            <person name="Wood J."/>
            <person name="Formenti G."/>
            <person name="Howe K."/>
            <person name="Fedrigo O."/>
            <person name="Jarvis E.D."/>
        </authorList>
    </citation>
    <scope>NUCLEOTIDE SEQUENCE [LARGE SCALE GENOMIC DNA]</scope>
</reference>
<reference evidence="1" key="3">
    <citation type="submission" date="2025-09" db="UniProtKB">
        <authorList>
            <consortium name="Ensembl"/>
        </authorList>
    </citation>
    <scope>IDENTIFICATION</scope>
</reference>
<evidence type="ECO:0000313" key="1">
    <source>
        <dbReference type="Ensembl" id="ENSPNAP00000082882.1"/>
    </source>
</evidence>
<keyword evidence="2" id="KW-1185">Reference proteome</keyword>
<dbReference type="Proteomes" id="UP001501920">
    <property type="component" value="Chromosome 11"/>
</dbReference>
<reference evidence="1" key="2">
    <citation type="submission" date="2025-08" db="UniProtKB">
        <authorList>
            <consortium name="Ensembl"/>
        </authorList>
    </citation>
    <scope>IDENTIFICATION</scope>
</reference>
<sequence>LSRFPHSLVLQSTPSIYSTLSVHSLVHFPLYPLSANPAVHPFKLYLSDYPYSISLPLYTVIEQFESTSNIPGLASFPSGLLDTQNIYLPNLHHVCKLSAFTSHCPYVQSPYSNLHTPAFPSLSLPSSRGSYETGEPRGNLRRHRENMQTPHREDPGHCWYQYNTNNTNSFQLVCVCSGI</sequence>
<organism evidence="1 2">
    <name type="scientific">Pygocentrus nattereri</name>
    <name type="common">Red-bellied piranha</name>
    <dbReference type="NCBI Taxonomy" id="42514"/>
    <lineage>
        <taxon>Eukaryota</taxon>
        <taxon>Metazoa</taxon>
        <taxon>Chordata</taxon>
        <taxon>Craniata</taxon>
        <taxon>Vertebrata</taxon>
        <taxon>Euteleostomi</taxon>
        <taxon>Actinopterygii</taxon>
        <taxon>Neopterygii</taxon>
        <taxon>Teleostei</taxon>
        <taxon>Ostariophysi</taxon>
        <taxon>Characiformes</taxon>
        <taxon>Characoidei</taxon>
        <taxon>Pygocentrus</taxon>
    </lineage>
</organism>
<dbReference type="AlphaFoldDB" id="A0AAR2M693"/>
<accession>A0AAR2M693</accession>
<protein>
    <submittedName>
        <fullName evidence="1">Uncharacterized protein</fullName>
    </submittedName>
</protein>
<evidence type="ECO:0000313" key="2">
    <source>
        <dbReference type="Proteomes" id="UP001501920"/>
    </source>
</evidence>
<proteinExistence type="predicted"/>
<name>A0AAR2M693_PYGNA</name>
<dbReference type="Ensembl" id="ENSPNAT00000043865.1">
    <property type="protein sequence ID" value="ENSPNAP00000082882.1"/>
    <property type="gene ID" value="ENSPNAG00000034443.1"/>
</dbReference>